<sequence>MIVVDASAMIEVLVGGDTDPALLDELTGDIAAPHVLDLEVLSVLRGLTLAGKLAPETADRALQEYFQLNIQRHSTALLAGRIWHLRYQFTAYDASYLALAEALGVPLITCDKKLAPPGHRAEVRLFPL</sequence>
<feature type="binding site" evidence="6">
    <location>
        <position position="5"/>
    </location>
    <ligand>
        <name>Mg(2+)</name>
        <dbReference type="ChEBI" id="CHEBI:18420"/>
    </ligand>
</feature>
<dbReference type="InterPro" id="IPR044153">
    <property type="entry name" value="PIN_Pae0151-like"/>
</dbReference>
<feature type="binding site" evidence="6">
    <location>
        <position position="93"/>
    </location>
    <ligand>
        <name>Mg(2+)</name>
        <dbReference type="ChEBI" id="CHEBI:18420"/>
    </ligand>
</feature>
<dbReference type="Gene3D" id="3.40.50.1010">
    <property type="entry name" value="5'-nuclease"/>
    <property type="match status" value="1"/>
</dbReference>
<evidence type="ECO:0000256" key="3">
    <source>
        <dbReference type="ARBA" id="ARBA00022723"/>
    </source>
</evidence>
<name>A0A3N4D510_9ACTN</name>
<dbReference type="Proteomes" id="UP000677180">
    <property type="component" value="Chromosome"/>
</dbReference>
<keyword evidence="5 6" id="KW-0460">Magnesium</keyword>
<evidence type="ECO:0000256" key="1">
    <source>
        <dbReference type="ARBA" id="ARBA00022649"/>
    </source>
</evidence>
<dbReference type="OrthoDB" id="4377304at2"/>
<feature type="domain" description="PIN" evidence="7">
    <location>
        <begin position="2"/>
        <end position="114"/>
    </location>
</feature>
<evidence type="ECO:0000313" key="10">
    <source>
        <dbReference type="Proteomes" id="UP000273044"/>
    </source>
</evidence>
<dbReference type="GO" id="GO:0090729">
    <property type="term" value="F:toxin activity"/>
    <property type="evidence" value="ECO:0007669"/>
    <property type="project" value="UniProtKB-KW"/>
</dbReference>
<proteinExistence type="inferred from homology"/>
<keyword evidence="3 6" id="KW-0479">Metal-binding</keyword>
<dbReference type="AlphaFoldDB" id="A0A3N4D510"/>
<evidence type="ECO:0000256" key="4">
    <source>
        <dbReference type="ARBA" id="ARBA00022801"/>
    </source>
</evidence>
<organism evidence="9 10">
    <name type="scientific">Arachnia propionica</name>
    <dbReference type="NCBI Taxonomy" id="1750"/>
    <lineage>
        <taxon>Bacteria</taxon>
        <taxon>Bacillati</taxon>
        <taxon>Actinomycetota</taxon>
        <taxon>Actinomycetes</taxon>
        <taxon>Propionibacteriales</taxon>
        <taxon>Propionibacteriaceae</taxon>
        <taxon>Arachnia</taxon>
    </lineage>
</organism>
<reference evidence="9 10" key="1">
    <citation type="submission" date="2018-12" db="EMBL/GenBank/DDBJ databases">
        <authorList>
            <consortium name="Pathogen Informatics"/>
        </authorList>
    </citation>
    <scope>NUCLEOTIDE SEQUENCE [LARGE SCALE GENOMIC DNA]</scope>
    <source>
        <strain evidence="9 10">NCTC12967</strain>
    </source>
</reference>
<dbReference type="Pfam" id="PF01850">
    <property type="entry name" value="PIN"/>
    <property type="match status" value="1"/>
</dbReference>
<evidence type="ECO:0000259" key="7">
    <source>
        <dbReference type="Pfam" id="PF01850"/>
    </source>
</evidence>
<comment type="function">
    <text evidence="6">Toxic component of a toxin-antitoxin (TA) system. An RNase.</text>
</comment>
<reference evidence="8" key="2">
    <citation type="submission" date="2021-03" db="EMBL/GenBank/DDBJ databases">
        <title>Human Oral Microbial Genomes.</title>
        <authorList>
            <person name="Johnston C.D."/>
            <person name="Chen T."/>
            <person name="Dewhirst F.E."/>
        </authorList>
    </citation>
    <scope>NUCLEOTIDE SEQUENCE</scope>
    <source>
        <strain evidence="8">F0714</strain>
    </source>
</reference>
<dbReference type="PANTHER" id="PTHR35901:SF1">
    <property type="entry name" value="EXONUCLEASE VAPC9"/>
    <property type="match status" value="1"/>
</dbReference>
<dbReference type="InterPro" id="IPR022907">
    <property type="entry name" value="VapC_family"/>
</dbReference>
<dbReference type="Proteomes" id="UP000273044">
    <property type="component" value="Chromosome"/>
</dbReference>
<dbReference type="EMBL" id="CP072385">
    <property type="protein sequence ID" value="QUC11077.1"/>
    <property type="molecule type" value="Genomic_DNA"/>
</dbReference>
<dbReference type="GO" id="GO:0016787">
    <property type="term" value="F:hydrolase activity"/>
    <property type="evidence" value="ECO:0007669"/>
    <property type="project" value="UniProtKB-KW"/>
</dbReference>
<dbReference type="SUPFAM" id="SSF88723">
    <property type="entry name" value="PIN domain-like"/>
    <property type="match status" value="1"/>
</dbReference>
<protein>
    <recommendedName>
        <fullName evidence="6">Ribonuclease VapC</fullName>
        <shortName evidence="6">RNase VapC</shortName>
        <ecNumber evidence="6">3.1.-.-</ecNumber>
    </recommendedName>
    <alternativeName>
        <fullName evidence="6">Toxin VapC</fullName>
    </alternativeName>
</protein>
<evidence type="ECO:0000256" key="6">
    <source>
        <dbReference type="HAMAP-Rule" id="MF_00265"/>
    </source>
</evidence>
<dbReference type="EMBL" id="LR134406">
    <property type="protein sequence ID" value="VEH68831.1"/>
    <property type="molecule type" value="Genomic_DNA"/>
</dbReference>
<dbReference type="OMA" id="YPVEPLM"/>
<evidence type="ECO:0000313" key="9">
    <source>
        <dbReference type="EMBL" id="VEH68831.1"/>
    </source>
</evidence>
<dbReference type="GO" id="GO:0000287">
    <property type="term" value="F:magnesium ion binding"/>
    <property type="evidence" value="ECO:0007669"/>
    <property type="project" value="UniProtKB-UniRule"/>
</dbReference>
<keyword evidence="2 6" id="KW-0540">Nuclease</keyword>
<dbReference type="GO" id="GO:0004540">
    <property type="term" value="F:RNA nuclease activity"/>
    <property type="evidence" value="ECO:0007669"/>
    <property type="project" value="InterPro"/>
</dbReference>
<evidence type="ECO:0000313" key="8">
    <source>
        <dbReference type="EMBL" id="QUC11077.1"/>
    </source>
</evidence>
<dbReference type="InterPro" id="IPR002716">
    <property type="entry name" value="PIN_dom"/>
</dbReference>
<dbReference type="InterPro" id="IPR029060">
    <property type="entry name" value="PIN-like_dom_sf"/>
</dbReference>
<dbReference type="RefSeq" id="WP_014845239.1">
    <property type="nucleotide sequence ID" value="NZ_CP040007.1"/>
</dbReference>
<evidence type="ECO:0000256" key="5">
    <source>
        <dbReference type="ARBA" id="ARBA00022842"/>
    </source>
</evidence>
<accession>A0A3N4D510</accession>
<dbReference type="PANTHER" id="PTHR35901">
    <property type="entry name" value="RIBONUCLEASE VAPC3"/>
    <property type="match status" value="1"/>
</dbReference>
<dbReference type="GeneID" id="64405601"/>
<dbReference type="EC" id="3.1.-.-" evidence="6"/>
<keyword evidence="10" id="KW-1185">Reference proteome</keyword>
<comment type="similarity">
    <text evidence="6">Belongs to the PINc/VapC protein family.</text>
</comment>
<dbReference type="HAMAP" id="MF_00265">
    <property type="entry name" value="VapC_Nob1"/>
    <property type="match status" value="1"/>
</dbReference>
<keyword evidence="4 6" id="KW-0378">Hydrolase</keyword>
<gene>
    <name evidence="9" type="primary">vapC3</name>
    <name evidence="6" type="synonym">vapC</name>
    <name evidence="8" type="ORF">J5A53_15210</name>
    <name evidence="9" type="ORF">NCTC12967_00092</name>
</gene>
<dbReference type="InterPro" id="IPR051619">
    <property type="entry name" value="TypeII_TA_RNase_PINc/VapC"/>
</dbReference>
<keyword evidence="1 6" id="KW-1277">Toxin-antitoxin system</keyword>
<keyword evidence="6" id="KW-0800">Toxin</keyword>
<dbReference type="CDD" id="cd09873">
    <property type="entry name" value="PIN_Pae0151-like"/>
    <property type="match status" value="1"/>
</dbReference>
<evidence type="ECO:0000256" key="2">
    <source>
        <dbReference type="ARBA" id="ARBA00022722"/>
    </source>
</evidence>
<comment type="cofactor">
    <cofactor evidence="6">
        <name>Mg(2+)</name>
        <dbReference type="ChEBI" id="CHEBI:18420"/>
    </cofactor>
</comment>